<evidence type="ECO:0000313" key="7">
    <source>
        <dbReference type="Proteomes" id="UP001595526"/>
    </source>
</evidence>
<dbReference type="InterPro" id="IPR036388">
    <property type="entry name" value="WH-like_DNA-bd_sf"/>
</dbReference>
<protein>
    <submittedName>
        <fullName evidence="6">RNA polymerase sigma factor</fullName>
    </submittedName>
</protein>
<dbReference type="PANTHER" id="PTHR43133">
    <property type="entry name" value="RNA POLYMERASE ECF-TYPE SIGMA FACTO"/>
    <property type="match status" value="1"/>
</dbReference>
<reference evidence="7" key="1">
    <citation type="journal article" date="2019" name="Int. J. Syst. Evol. Microbiol.">
        <title>The Global Catalogue of Microorganisms (GCM) 10K type strain sequencing project: providing services to taxonomists for standard genome sequencing and annotation.</title>
        <authorList>
            <consortium name="The Broad Institute Genomics Platform"/>
            <consortium name="The Broad Institute Genome Sequencing Center for Infectious Disease"/>
            <person name="Wu L."/>
            <person name="Ma J."/>
        </authorList>
    </citation>
    <scope>NUCLEOTIDE SEQUENCE [LARGE SCALE GENOMIC DNA]</scope>
    <source>
        <strain evidence="7">KCTC 52416</strain>
    </source>
</reference>
<dbReference type="EMBL" id="JBHRTA010000061">
    <property type="protein sequence ID" value="MFC3199844.1"/>
    <property type="molecule type" value="Genomic_DNA"/>
</dbReference>
<comment type="similarity">
    <text evidence="1">Belongs to the sigma-70 factor family. ECF subfamily.</text>
</comment>
<dbReference type="CDD" id="cd06171">
    <property type="entry name" value="Sigma70_r4"/>
    <property type="match status" value="1"/>
</dbReference>
<gene>
    <name evidence="6" type="ORF">ACFOET_19655</name>
</gene>
<feature type="domain" description="RNA polymerase sigma factor 70 region 4 type 2" evidence="5">
    <location>
        <begin position="195"/>
        <end position="247"/>
    </location>
</feature>
<evidence type="ECO:0000256" key="2">
    <source>
        <dbReference type="ARBA" id="ARBA00023015"/>
    </source>
</evidence>
<dbReference type="Gene3D" id="1.10.1740.10">
    <property type="match status" value="1"/>
</dbReference>
<keyword evidence="7" id="KW-1185">Reference proteome</keyword>
<evidence type="ECO:0000256" key="1">
    <source>
        <dbReference type="ARBA" id="ARBA00010641"/>
    </source>
</evidence>
<accession>A0ABV7JSU9</accession>
<dbReference type="InterPro" id="IPR014284">
    <property type="entry name" value="RNA_pol_sigma-70_dom"/>
</dbReference>
<organism evidence="6 7">
    <name type="scientific">Parapedobacter deserti</name>
    <dbReference type="NCBI Taxonomy" id="1912957"/>
    <lineage>
        <taxon>Bacteria</taxon>
        <taxon>Pseudomonadati</taxon>
        <taxon>Bacteroidota</taxon>
        <taxon>Sphingobacteriia</taxon>
        <taxon>Sphingobacteriales</taxon>
        <taxon>Sphingobacteriaceae</taxon>
        <taxon>Parapedobacter</taxon>
    </lineage>
</organism>
<dbReference type="NCBIfam" id="TIGR02937">
    <property type="entry name" value="sigma70-ECF"/>
    <property type="match status" value="1"/>
</dbReference>
<dbReference type="Proteomes" id="UP001595526">
    <property type="component" value="Unassembled WGS sequence"/>
</dbReference>
<dbReference type="SUPFAM" id="SSF88659">
    <property type="entry name" value="Sigma3 and sigma4 domains of RNA polymerase sigma factors"/>
    <property type="match status" value="1"/>
</dbReference>
<dbReference type="PANTHER" id="PTHR43133:SF46">
    <property type="entry name" value="RNA POLYMERASE SIGMA-70 FACTOR ECF SUBFAMILY"/>
    <property type="match status" value="1"/>
</dbReference>
<keyword evidence="2" id="KW-0805">Transcription regulation</keyword>
<dbReference type="SUPFAM" id="SSF88946">
    <property type="entry name" value="Sigma2 domain of RNA polymerase sigma factors"/>
    <property type="match status" value="1"/>
</dbReference>
<evidence type="ECO:0000256" key="3">
    <source>
        <dbReference type="ARBA" id="ARBA00023082"/>
    </source>
</evidence>
<dbReference type="Gene3D" id="1.10.10.10">
    <property type="entry name" value="Winged helix-like DNA-binding domain superfamily/Winged helix DNA-binding domain"/>
    <property type="match status" value="1"/>
</dbReference>
<dbReference type="InterPro" id="IPR039425">
    <property type="entry name" value="RNA_pol_sigma-70-like"/>
</dbReference>
<evidence type="ECO:0000259" key="5">
    <source>
        <dbReference type="Pfam" id="PF08281"/>
    </source>
</evidence>
<dbReference type="InterPro" id="IPR013249">
    <property type="entry name" value="RNA_pol_sigma70_r4_t2"/>
</dbReference>
<sequence>MCQIRWRGVIQRPRPGQFAASDRAMPKAYLPVFVELESAHLRLPSSRPIYGVLEINAVSLAGFTSGGKRKGMGSTFVTYWNELRAGNKEALYSLYTALYFHMVRDGLRIGADEDLTKDCINQLFLKLWERRAHLKPVAEVRGYLMTAFQHLVHDELHDRRRLGQALDHLAAEIPKAERSYEEILISSQHSDERRMRLGEALSKLTPKQLELIRLKFFENRTYEEIAYRESISIKTAYNTIYDAVKRLRTLLKP</sequence>
<evidence type="ECO:0000313" key="6">
    <source>
        <dbReference type="EMBL" id="MFC3199844.1"/>
    </source>
</evidence>
<comment type="caution">
    <text evidence="6">The sequence shown here is derived from an EMBL/GenBank/DDBJ whole genome shotgun (WGS) entry which is preliminary data.</text>
</comment>
<evidence type="ECO:0000256" key="4">
    <source>
        <dbReference type="ARBA" id="ARBA00023163"/>
    </source>
</evidence>
<name>A0ABV7JSU9_9SPHI</name>
<dbReference type="InterPro" id="IPR013324">
    <property type="entry name" value="RNA_pol_sigma_r3/r4-like"/>
</dbReference>
<keyword evidence="4" id="KW-0804">Transcription</keyword>
<dbReference type="InterPro" id="IPR013325">
    <property type="entry name" value="RNA_pol_sigma_r2"/>
</dbReference>
<proteinExistence type="inferred from homology"/>
<dbReference type="Pfam" id="PF08281">
    <property type="entry name" value="Sigma70_r4_2"/>
    <property type="match status" value="1"/>
</dbReference>
<keyword evidence="3" id="KW-0731">Sigma factor</keyword>
<dbReference type="RefSeq" id="WP_379025860.1">
    <property type="nucleotide sequence ID" value="NZ_JBHRTA010000061.1"/>
</dbReference>